<dbReference type="EMBL" id="BAABEX010000024">
    <property type="protein sequence ID" value="GAA4426364.1"/>
    <property type="molecule type" value="Genomic_DNA"/>
</dbReference>
<dbReference type="RefSeq" id="WP_345064850.1">
    <property type="nucleotide sequence ID" value="NZ_BAABEX010000024.1"/>
</dbReference>
<dbReference type="Proteomes" id="UP001501788">
    <property type="component" value="Unassembled WGS sequence"/>
</dbReference>
<evidence type="ECO:0000313" key="4">
    <source>
        <dbReference type="EMBL" id="GAA4426364.1"/>
    </source>
</evidence>
<organism evidence="4 5">
    <name type="scientific">Acidovorax lacteus</name>
    <dbReference type="NCBI Taxonomy" id="1924988"/>
    <lineage>
        <taxon>Bacteria</taxon>
        <taxon>Pseudomonadati</taxon>
        <taxon>Pseudomonadota</taxon>
        <taxon>Betaproteobacteria</taxon>
        <taxon>Burkholderiales</taxon>
        <taxon>Comamonadaceae</taxon>
        <taxon>Acidovorax</taxon>
    </lineage>
</organism>
<keyword evidence="1" id="KW-0732">Signal</keyword>
<feature type="domain" description="IPTL-CTERM protein sorting" evidence="2">
    <location>
        <begin position="159"/>
        <end position="185"/>
    </location>
</feature>
<accession>A0ABP8LB73</accession>
<proteinExistence type="predicted"/>
<evidence type="ECO:0000313" key="5">
    <source>
        <dbReference type="Proteomes" id="UP001501788"/>
    </source>
</evidence>
<evidence type="ECO:0000259" key="2">
    <source>
        <dbReference type="Pfam" id="PF18203"/>
    </source>
</evidence>
<dbReference type="InterPro" id="IPR026442">
    <property type="entry name" value="IPTL_CTERM"/>
</dbReference>
<protein>
    <recommendedName>
        <fullName evidence="6">IPTL-CTERM sorting domain-containing protein</fullName>
    </recommendedName>
</protein>
<dbReference type="Pfam" id="PF25564">
    <property type="entry name" value="DUF7933"/>
    <property type="match status" value="1"/>
</dbReference>
<gene>
    <name evidence="4" type="ORF">GCM10023090_22280</name>
</gene>
<evidence type="ECO:0008006" key="6">
    <source>
        <dbReference type="Google" id="ProtNLM"/>
    </source>
</evidence>
<dbReference type="InterPro" id="IPR057693">
    <property type="entry name" value="DUF7933"/>
</dbReference>
<feature type="domain" description="DUF7933" evidence="3">
    <location>
        <begin position="31"/>
        <end position="151"/>
    </location>
</feature>
<comment type="caution">
    <text evidence="4">The sequence shown here is derived from an EMBL/GenBank/DDBJ whole genome shotgun (WGS) entry which is preliminary data.</text>
</comment>
<evidence type="ECO:0000259" key="3">
    <source>
        <dbReference type="Pfam" id="PF25564"/>
    </source>
</evidence>
<sequence length="187" mass="17990">MHRFRGPLIRAAFVLSALAAAPAAHAGVVFTFSKSFADATIPLNGSTALTFNIQRLGPGGANNINFTDPLPAGLVVSTPNGLAGDCGVGSAVTAVAGSGSIALAGGTLAAGANCSFSVNVTGTTAGAKNNTTSVLNSSSGSAAAATATLTVLPGAGGTTAVPTLSEWALILLGAALGASALRRVRKG</sequence>
<feature type="chain" id="PRO_5045355072" description="IPTL-CTERM sorting domain-containing protein" evidence="1">
    <location>
        <begin position="27"/>
        <end position="187"/>
    </location>
</feature>
<name>A0ABP8LB73_9BURK</name>
<dbReference type="NCBIfam" id="TIGR04174">
    <property type="entry name" value="IPTL_CTERM"/>
    <property type="match status" value="1"/>
</dbReference>
<dbReference type="Pfam" id="PF18203">
    <property type="entry name" value="IPTL-CTERM"/>
    <property type="match status" value="1"/>
</dbReference>
<keyword evidence="5" id="KW-1185">Reference proteome</keyword>
<feature type="signal peptide" evidence="1">
    <location>
        <begin position="1"/>
        <end position="26"/>
    </location>
</feature>
<reference evidence="5" key="1">
    <citation type="journal article" date="2019" name="Int. J. Syst. Evol. Microbiol.">
        <title>The Global Catalogue of Microorganisms (GCM) 10K type strain sequencing project: providing services to taxonomists for standard genome sequencing and annotation.</title>
        <authorList>
            <consortium name="The Broad Institute Genomics Platform"/>
            <consortium name="The Broad Institute Genome Sequencing Center for Infectious Disease"/>
            <person name="Wu L."/>
            <person name="Ma J."/>
        </authorList>
    </citation>
    <scope>NUCLEOTIDE SEQUENCE [LARGE SCALE GENOMIC DNA]</scope>
    <source>
        <strain evidence="5">JCM 31890</strain>
    </source>
</reference>
<evidence type="ECO:0000256" key="1">
    <source>
        <dbReference type="SAM" id="SignalP"/>
    </source>
</evidence>